<evidence type="ECO:0000256" key="13">
    <source>
        <dbReference type="PROSITE-ProRule" id="PRU00023"/>
    </source>
</evidence>
<evidence type="ECO:0000313" key="19">
    <source>
        <dbReference type="RefSeq" id="XP_031553564.1"/>
    </source>
</evidence>
<dbReference type="InParanoid" id="A0A6P8HAR7"/>
<dbReference type="GO" id="GO:0098703">
    <property type="term" value="P:calcium ion import across plasma membrane"/>
    <property type="evidence" value="ECO:0007669"/>
    <property type="project" value="TreeGrafter"/>
</dbReference>
<gene>
    <name evidence="19" type="primary">LOC116290624</name>
</gene>
<feature type="transmembrane region" description="Helical" evidence="16">
    <location>
        <begin position="678"/>
        <end position="702"/>
    </location>
</feature>
<dbReference type="PROSITE" id="PS50297">
    <property type="entry name" value="ANK_REP_REGION"/>
    <property type="match status" value="3"/>
</dbReference>
<keyword evidence="18" id="KW-1185">Reference proteome</keyword>
<keyword evidence="9 16" id="KW-1133">Transmembrane helix</keyword>
<dbReference type="InterPro" id="IPR002110">
    <property type="entry name" value="Ankyrin_rpt"/>
</dbReference>
<dbReference type="InterPro" id="IPR005821">
    <property type="entry name" value="Ion_trans_dom"/>
</dbReference>
<evidence type="ECO:0000256" key="15">
    <source>
        <dbReference type="SAM" id="MobiDB-lite"/>
    </source>
</evidence>
<evidence type="ECO:0000256" key="16">
    <source>
        <dbReference type="SAM" id="Phobius"/>
    </source>
</evidence>
<proteinExistence type="predicted"/>
<dbReference type="InterPro" id="IPR024862">
    <property type="entry name" value="TRPV"/>
</dbReference>
<feature type="transmembrane region" description="Helical" evidence="16">
    <location>
        <begin position="611"/>
        <end position="629"/>
    </location>
</feature>
<evidence type="ECO:0000256" key="12">
    <source>
        <dbReference type="ARBA" id="ARBA00023303"/>
    </source>
</evidence>
<keyword evidence="11 16" id="KW-0472">Membrane</keyword>
<keyword evidence="6 16" id="KW-0812">Transmembrane</keyword>
<keyword evidence="8" id="KW-0106">Calcium</keyword>
<feature type="transmembrane region" description="Helical" evidence="16">
    <location>
        <begin position="423"/>
        <end position="447"/>
    </location>
</feature>
<organism evidence="18 19">
    <name type="scientific">Actinia tenebrosa</name>
    <name type="common">Australian red waratah sea anemone</name>
    <dbReference type="NCBI Taxonomy" id="6105"/>
    <lineage>
        <taxon>Eukaryota</taxon>
        <taxon>Metazoa</taxon>
        <taxon>Cnidaria</taxon>
        <taxon>Anthozoa</taxon>
        <taxon>Hexacorallia</taxon>
        <taxon>Actiniaria</taxon>
        <taxon>Actiniidae</taxon>
        <taxon>Actinia</taxon>
    </lineage>
</organism>
<dbReference type="KEGG" id="aten:116290624"/>
<dbReference type="GO" id="GO:0005886">
    <property type="term" value="C:plasma membrane"/>
    <property type="evidence" value="ECO:0007669"/>
    <property type="project" value="UniProtKB-SubCell"/>
</dbReference>
<evidence type="ECO:0000256" key="5">
    <source>
        <dbReference type="ARBA" id="ARBA00022673"/>
    </source>
</evidence>
<evidence type="ECO:0000259" key="17">
    <source>
        <dbReference type="Pfam" id="PF00520"/>
    </source>
</evidence>
<dbReference type="Proteomes" id="UP000515163">
    <property type="component" value="Unplaced"/>
</dbReference>
<name>A0A6P8HAR7_ACTTE</name>
<dbReference type="AlphaFoldDB" id="A0A6P8HAR7"/>
<evidence type="ECO:0000256" key="3">
    <source>
        <dbReference type="ARBA" id="ARBA00022475"/>
    </source>
</evidence>
<feature type="domain" description="Ion transport" evidence="17">
    <location>
        <begin position="452"/>
        <end position="713"/>
    </location>
</feature>
<keyword evidence="12" id="KW-0407">Ion channel</keyword>
<feature type="repeat" description="ANK" evidence="13">
    <location>
        <begin position="267"/>
        <end position="299"/>
    </location>
</feature>
<evidence type="ECO:0000256" key="11">
    <source>
        <dbReference type="ARBA" id="ARBA00023136"/>
    </source>
</evidence>
<keyword evidence="10" id="KW-0406">Ion transport</keyword>
<dbReference type="PANTHER" id="PTHR10582">
    <property type="entry name" value="TRANSIENT RECEPTOR POTENTIAL ION CHANNEL PROTEIN"/>
    <property type="match status" value="1"/>
</dbReference>
<dbReference type="Pfam" id="PF12796">
    <property type="entry name" value="Ank_2"/>
    <property type="match status" value="1"/>
</dbReference>
<evidence type="ECO:0000256" key="2">
    <source>
        <dbReference type="ARBA" id="ARBA00022448"/>
    </source>
</evidence>
<feature type="transmembrane region" description="Helical" evidence="16">
    <location>
        <begin position="459"/>
        <end position="478"/>
    </location>
</feature>
<keyword evidence="7" id="KW-0677">Repeat</keyword>
<feature type="coiled-coil region" evidence="14">
    <location>
        <begin position="825"/>
        <end position="852"/>
    </location>
</feature>
<evidence type="ECO:0000256" key="10">
    <source>
        <dbReference type="ARBA" id="ARBA00023065"/>
    </source>
</evidence>
<keyword evidence="3" id="KW-1003">Cell membrane</keyword>
<evidence type="ECO:0000313" key="18">
    <source>
        <dbReference type="Proteomes" id="UP000515163"/>
    </source>
</evidence>
<feature type="repeat" description="ANK" evidence="13">
    <location>
        <begin position="300"/>
        <end position="332"/>
    </location>
</feature>
<keyword evidence="2" id="KW-0813">Transport</keyword>
<sequence>MHLTWKRRKILFRRISEAGVLELVNLISSHHKARVHPLRRLSVGEEQEMKEVNHNQNIKTRKTSWQQIGQEVKAVSRWKTYKSSMRDHSLEGYINRTAERPRVVHDSCKNLSKKTQLCVLDSDVDNLGEQNFSPYDAFGCLRQSVSHGVTPEEALISSKTMIIYFAKLAKASLEEEQVIDFDFLQELLDEGADINFTDSHGQTVFHEVARIWNVDVAKFMLENGGLVNNADDYGRTPLHVASAVDYPEMIEFLITNQANIHVKTKGEMQTPIHYAAKNDAGQALKMLLKLGANVEDRDYKNRTPLQVAAELDRSDTAKLLIDKGTSAGVQDDSGSCVLSLMISKMPPVAKEALDQFHSADRANRKQYYYLNYLEPYKPPKGGECHAKTPLQCVVSFKQMDLIMHPVFQRLIDVKWQQFGRRGVVLQLLVQLFYVFIWTALAVTLHLREGANFYNPLSKYWWRIVLETIACSMTVYFILQEFLEISASKKAHRKWQHWRIQELQKDLKFCHPRWPEERKYLEMELREISELGISYFNDAWNYFDWVTYGWVLGMIVTRVLDVASITGLHLRISAVGIIFVWLRLMKAFRAFSTLGPFIVMIGHIIDDTLKFAVLFIGFYIPYVCAFWILFGGPENARIMTAAQQPTQGWEDFNDLMYSVWQLTYVGNFPWESLLSVDRLMAQLLCGSYIAVSGIVLLNLFIALMSDTFQRVHDNAKANAAMQRASTILSLEESMSRSGREKHRRYVHQKLAPEELYYDDDSTGPQSGELERMTHQIKEVIDEVLECVQDGGTSSSDTNRRDKPRHSSIMRLQEDLARASELHEDGLNAVRQEMADLKQAINILKLTLQQQQQKHSPLMSGNSQQIFSSQHLTPVKNQAPLSHRKKHKKDQSFPGNEDERYDQVPYEGLPLPTTTTVDQLPSVSAITGRIKRHHR</sequence>
<dbReference type="Gene3D" id="1.25.40.20">
    <property type="entry name" value="Ankyrin repeat-containing domain"/>
    <property type="match status" value="1"/>
</dbReference>
<dbReference type="GeneID" id="116290624"/>
<dbReference type="PANTHER" id="PTHR10582:SF33">
    <property type="entry name" value="TRANSIENT RECEPTOR POTENTIAL CHANNEL PYREXIA"/>
    <property type="match status" value="1"/>
</dbReference>
<dbReference type="SUPFAM" id="SSF48403">
    <property type="entry name" value="Ankyrin repeat"/>
    <property type="match status" value="1"/>
</dbReference>
<protein>
    <submittedName>
        <fullName evidence="19">Transient receptor potential cation channel subfamily A member 1-like</fullName>
    </submittedName>
</protein>
<dbReference type="Gene3D" id="1.10.287.70">
    <property type="match status" value="1"/>
</dbReference>
<evidence type="ECO:0000256" key="1">
    <source>
        <dbReference type="ARBA" id="ARBA00004651"/>
    </source>
</evidence>
<feature type="region of interest" description="Disordered" evidence="15">
    <location>
        <begin position="875"/>
        <end position="900"/>
    </location>
</feature>
<dbReference type="Pfam" id="PF00520">
    <property type="entry name" value="Ion_trans"/>
    <property type="match status" value="1"/>
</dbReference>
<evidence type="ECO:0000256" key="7">
    <source>
        <dbReference type="ARBA" id="ARBA00022737"/>
    </source>
</evidence>
<dbReference type="InterPro" id="IPR036770">
    <property type="entry name" value="Ankyrin_rpt-contain_sf"/>
</dbReference>
<keyword evidence="5" id="KW-0107">Calcium channel</keyword>
<dbReference type="OrthoDB" id="194358at2759"/>
<evidence type="ECO:0000256" key="4">
    <source>
        <dbReference type="ARBA" id="ARBA00022568"/>
    </source>
</evidence>
<keyword evidence="14" id="KW-0175">Coiled coil</keyword>
<feature type="transmembrane region" description="Helical" evidence="16">
    <location>
        <begin position="586"/>
        <end position="604"/>
    </location>
</feature>
<feature type="repeat" description="ANK" evidence="13">
    <location>
        <begin position="233"/>
        <end position="265"/>
    </location>
</feature>
<dbReference type="Pfam" id="PF00023">
    <property type="entry name" value="Ank"/>
    <property type="match status" value="1"/>
</dbReference>
<comment type="subcellular location">
    <subcellularLocation>
        <location evidence="1">Cell membrane</location>
        <topology evidence="1">Multi-pass membrane protein</topology>
    </subcellularLocation>
</comment>
<dbReference type="PROSITE" id="PS50088">
    <property type="entry name" value="ANK_REPEAT"/>
    <property type="match status" value="4"/>
</dbReference>
<evidence type="ECO:0000256" key="9">
    <source>
        <dbReference type="ARBA" id="ARBA00022989"/>
    </source>
</evidence>
<reference evidence="19" key="1">
    <citation type="submission" date="2025-08" db="UniProtKB">
        <authorList>
            <consortium name="RefSeq"/>
        </authorList>
    </citation>
    <scope>IDENTIFICATION</scope>
    <source>
        <tissue evidence="19">Tentacle</tissue>
    </source>
</reference>
<dbReference type="SMART" id="SM00248">
    <property type="entry name" value="ANK"/>
    <property type="match status" value="5"/>
</dbReference>
<evidence type="ECO:0000256" key="6">
    <source>
        <dbReference type="ARBA" id="ARBA00022692"/>
    </source>
</evidence>
<keyword evidence="13" id="KW-0040">ANK repeat</keyword>
<feature type="transmembrane region" description="Helical" evidence="16">
    <location>
        <begin position="558"/>
        <end position="580"/>
    </location>
</feature>
<evidence type="ECO:0000256" key="14">
    <source>
        <dbReference type="SAM" id="Coils"/>
    </source>
</evidence>
<evidence type="ECO:0000256" key="8">
    <source>
        <dbReference type="ARBA" id="ARBA00022837"/>
    </source>
</evidence>
<dbReference type="GO" id="GO:0005262">
    <property type="term" value="F:calcium channel activity"/>
    <property type="evidence" value="ECO:0007669"/>
    <property type="project" value="UniProtKB-KW"/>
</dbReference>
<keyword evidence="4" id="KW-0109">Calcium transport</keyword>
<accession>A0A6P8HAR7</accession>
<feature type="repeat" description="ANK" evidence="13">
    <location>
        <begin position="200"/>
        <end position="232"/>
    </location>
</feature>
<dbReference type="RefSeq" id="XP_031553564.1">
    <property type="nucleotide sequence ID" value="XM_031697704.1"/>
</dbReference>